<feature type="region of interest" description="Disordered" evidence="3">
    <location>
        <begin position="1"/>
        <end position="30"/>
    </location>
</feature>
<feature type="transmembrane region" description="Helical" evidence="4">
    <location>
        <begin position="238"/>
        <end position="258"/>
    </location>
</feature>
<dbReference type="PANTHER" id="PTHR11360">
    <property type="entry name" value="MONOCARBOXYLATE TRANSPORTER"/>
    <property type="match status" value="1"/>
</dbReference>
<organism evidence="6 7">
    <name type="scientific">[Torrubiella] hemipterigena</name>
    <dbReference type="NCBI Taxonomy" id="1531966"/>
    <lineage>
        <taxon>Eukaryota</taxon>
        <taxon>Fungi</taxon>
        <taxon>Dikarya</taxon>
        <taxon>Ascomycota</taxon>
        <taxon>Pezizomycotina</taxon>
        <taxon>Sordariomycetes</taxon>
        <taxon>Hypocreomycetidae</taxon>
        <taxon>Hypocreales</taxon>
        <taxon>Clavicipitaceae</taxon>
        <taxon>Clavicipitaceae incertae sedis</taxon>
        <taxon>'Torrubiella' clade</taxon>
    </lineage>
</organism>
<dbReference type="Pfam" id="PF07690">
    <property type="entry name" value="MFS_1"/>
    <property type="match status" value="1"/>
</dbReference>
<dbReference type="Gene3D" id="1.20.1250.20">
    <property type="entry name" value="MFS general substrate transporter like domains"/>
    <property type="match status" value="2"/>
</dbReference>
<feature type="transmembrane region" description="Helical" evidence="4">
    <location>
        <begin position="397"/>
        <end position="418"/>
    </location>
</feature>
<dbReference type="OrthoDB" id="6509908at2759"/>
<evidence type="ECO:0000259" key="5">
    <source>
        <dbReference type="PROSITE" id="PS50850"/>
    </source>
</evidence>
<keyword evidence="4" id="KW-0472">Membrane</keyword>
<sequence length="427" mass="45560">MTLEADSPSTSERLSATNNDHNKLDDNAQPQQRPKEDWFAWLQVLGAFCLNLNTWGIMNSYGAFQTLYQLNNLNTSSNISWIGSTQGFLLFFVSVFAGPLFDAGYLAALLWGGSVLVVVGMFLLSITSEYYQIFLTQAIMMGLGFGCLYLPAPAVVSQYFDKRTALAMGVSSAGSAIGGVIFPIALTHIKDSIDFGWATRVLGFILLVTCLIPACVMKSRSPPRTGGALIDYAAFKDVPYLLLCFGLMFGYMGLYIVFYYIELYTLDQTSASKGVADYVLVILNIASLPGRVIAGYYADKIGSVNILALLVLISTIMTACLLAIGTSAGVIVYCILYGFFSGAFMGLPAAGVINLTDDKSKIGARLGMTLGVVGVGVLISNPIAGAILGEENNWKGLVGWCCALLVAGTASMMASRIIKSGAGISKI</sequence>
<accession>A0A0A1TDM9</accession>
<evidence type="ECO:0000256" key="1">
    <source>
        <dbReference type="ARBA" id="ARBA00004141"/>
    </source>
</evidence>
<feature type="transmembrane region" description="Helical" evidence="4">
    <location>
        <begin position="105"/>
        <end position="124"/>
    </location>
</feature>
<name>A0A0A1TDM9_9HYPO</name>
<dbReference type="InterPro" id="IPR020846">
    <property type="entry name" value="MFS_dom"/>
</dbReference>
<feature type="transmembrane region" description="Helical" evidence="4">
    <location>
        <begin position="278"/>
        <end position="297"/>
    </location>
</feature>
<evidence type="ECO:0000256" key="4">
    <source>
        <dbReference type="SAM" id="Phobius"/>
    </source>
</evidence>
<evidence type="ECO:0000256" key="3">
    <source>
        <dbReference type="SAM" id="MobiDB-lite"/>
    </source>
</evidence>
<feature type="transmembrane region" description="Helical" evidence="4">
    <location>
        <begin position="164"/>
        <end position="185"/>
    </location>
</feature>
<dbReference type="InterPro" id="IPR050327">
    <property type="entry name" value="Proton-linked_MCT"/>
</dbReference>
<dbReference type="SUPFAM" id="SSF103473">
    <property type="entry name" value="MFS general substrate transporter"/>
    <property type="match status" value="1"/>
</dbReference>
<feature type="transmembrane region" description="Helical" evidence="4">
    <location>
        <begin position="130"/>
        <end position="152"/>
    </location>
</feature>
<dbReference type="InterPro" id="IPR011701">
    <property type="entry name" value="MFS"/>
</dbReference>
<dbReference type="EMBL" id="CDHN01000002">
    <property type="protein sequence ID" value="CEJ86832.1"/>
    <property type="molecule type" value="Genomic_DNA"/>
</dbReference>
<feature type="domain" description="Major facilitator superfamily (MFS) profile" evidence="5">
    <location>
        <begin position="239"/>
        <end position="427"/>
    </location>
</feature>
<evidence type="ECO:0000256" key="2">
    <source>
        <dbReference type="ARBA" id="ARBA00006727"/>
    </source>
</evidence>
<keyword evidence="4" id="KW-0812">Transmembrane</keyword>
<evidence type="ECO:0000313" key="6">
    <source>
        <dbReference type="EMBL" id="CEJ86832.1"/>
    </source>
</evidence>
<feature type="compositionally biased region" description="Polar residues" evidence="3">
    <location>
        <begin position="7"/>
        <end position="19"/>
    </location>
</feature>
<proteinExistence type="inferred from homology"/>
<reference evidence="6 7" key="1">
    <citation type="journal article" date="2015" name="Genome Announc.">
        <title>Draft Genome Sequence and Gene Annotation of the Entomopathogenic Fungus Verticillium hemipterigenum.</title>
        <authorList>
            <person name="Horn F."/>
            <person name="Habel A."/>
            <person name="Scharf D.H."/>
            <person name="Dworschak J."/>
            <person name="Brakhage A.A."/>
            <person name="Guthke R."/>
            <person name="Hertweck C."/>
            <person name="Linde J."/>
        </authorList>
    </citation>
    <scope>NUCLEOTIDE SEQUENCE [LARGE SCALE GENOMIC DNA]</scope>
</reference>
<keyword evidence="4" id="KW-1133">Transmembrane helix</keyword>
<feature type="transmembrane region" description="Helical" evidence="4">
    <location>
        <begin position="330"/>
        <end position="354"/>
    </location>
</feature>
<feature type="transmembrane region" description="Helical" evidence="4">
    <location>
        <begin position="366"/>
        <end position="385"/>
    </location>
</feature>
<dbReference type="InterPro" id="IPR036259">
    <property type="entry name" value="MFS_trans_sf"/>
</dbReference>
<feature type="transmembrane region" description="Helical" evidence="4">
    <location>
        <begin position="38"/>
        <end position="58"/>
    </location>
</feature>
<comment type="subcellular location">
    <subcellularLocation>
        <location evidence="1">Membrane</location>
        <topology evidence="1">Multi-pass membrane protein</topology>
    </subcellularLocation>
</comment>
<dbReference type="GO" id="GO:0022857">
    <property type="term" value="F:transmembrane transporter activity"/>
    <property type="evidence" value="ECO:0007669"/>
    <property type="project" value="InterPro"/>
</dbReference>
<dbReference type="PANTHER" id="PTHR11360:SF234">
    <property type="entry name" value="MFS-TYPE TRANSPORTER DBAD-RELATED"/>
    <property type="match status" value="1"/>
</dbReference>
<feature type="transmembrane region" description="Helical" evidence="4">
    <location>
        <begin position="197"/>
        <end position="217"/>
    </location>
</feature>
<dbReference type="HOGENOM" id="CLU_001265_1_1_1"/>
<feature type="transmembrane region" description="Helical" evidence="4">
    <location>
        <begin position="78"/>
        <end position="98"/>
    </location>
</feature>
<dbReference type="PROSITE" id="PS50850">
    <property type="entry name" value="MFS"/>
    <property type="match status" value="1"/>
</dbReference>
<dbReference type="GO" id="GO:0016020">
    <property type="term" value="C:membrane"/>
    <property type="evidence" value="ECO:0007669"/>
    <property type="project" value="UniProtKB-SubCell"/>
</dbReference>
<dbReference type="AlphaFoldDB" id="A0A0A1TDM9"/>
<protein>
    <recommendedName>
        <fullName evidence="5">Major facilitator superfamily (MFS) profile domain-containing protein</fullName>
    </recommendedName>
</protein>
<comment type="similarity">
    <text evidence="2">Belongs to the major facilitator superfamily. Monocarboxylate porter (TC 2.A.1.13) family.</text>
</comment>
<keyword evidence="7" id="KW-1185">Reference proteome</keyword>
<dbReference type="Proteomes" id="UP000039046">
    <property type="component" value="Unassembled WGS sequence"/>
</dbReference>
<gene>
    <name evidence="6" type="ORF">VHEMI04219</name>
</gene>
<evidence type="ECO:0000313" key="7">
    <source>
        <dbReference type="Proteomes" id="UP000039046"/>
    </source>
</evidence>
<feature type="transmembrane region" description="Helical" evidence="4">
    <location>
        <begin position="304"/>
        <end position="324"/>
    </location>
</feature>